<dbReference type="RefSeq" id="WP_087640237.1">
    <property type="nucleotide sequence ID" value="NZ_CP147246.1"/>
</dbReference>
<dbReference type="PANTHER" id="PTHR38435">
    <property type="match status" value="1"/>
</dbReference>
<evidence type="ECO:0000313" key="3">
    <source>
        <dbReference type="EMBL" id="OUZ35649.1"/>
    </source>
</evidence>
<evidence type="ECO:0000259" key="1">
    <source>
        <dbReference type="Pfam" id="PF05913"/>
    </source>
</evidence>
<dbReference type="InterPro" id="IPR029000">
    <property type="entry name" value="Cyclophilin-like_dom_sf"/>
</dbReference>
<dbReference type="InterPro" id="IPR043894">
    <property type="entry name" value="MupG_C"/>
</dbReference>
<dbReference type="EMBL" id="CP147246">
    <property type="protein sequence ID" value="WYJ92953.1"/>
    <property type="molecule type" value="Genomic_DNA"/>
</dbReference>
<dbReference type="InterPro" id="IPR017853">
    <property type="entry name" value="GH"/>
</dbReference>
<evidence type="ECO:0000313" key="5">
    <source>
        <dbReference type="Proteomes" id="UP000196151"/>
    </source>
</evidence>
<dbReference type="PANTHER" id="PTHR38435:SF2">
    <property type="entry name" value="DUF871 DOMAIN-CONTAINING PROTEIN"/>
    <property type="match status" value="1"/>
</dbReference>
<dbReference type="Pfam" id="PF19200">
    <property type="entry name" value="MupG_N"/>
    <property type="match status" value="1"/>
</dbReference>
<gene>
    <name evidence="4" type="ORF">A5889_000432</name>
    <name evidence="3" type="ORF">A5889_001125</name>
</gene>
<dbReference type="AlphaFoldDB" id="A0A200JFI8"/>
<evidence type="ECO:0008006" key="6">
    <source>
        <dbReference type="Google" id="ProtNLM"/>
    </source>
</evidence>
<reference evidence="4" key="2">
    <citation type="submission" date="2017-05" db="EMBL/GenBank/DDBJ databases">
        <authorList>
            <consortium name="The Broad Institute Genomics Platform"/>
            <consortium name="The Broad Institute Genomic Center for Infectious Diseases"/>
            <person name="Earl A."/>
            <person name="Manson A."/>
            <person name="Schwartman J."/>
            <person name="Gilmore M."/>
            <person name="Abouelleil A."/>
            <person name="Cao P."/>
            <person name="Chapman S."/>
            <person name="Cusick C."/>
            <person name="Shea T."/>
            <person name="Young S."/>
            <person name="Neafsey D."/>
            <person name="Nusbaum C."/>
            <person name="Birren B."/>
        </authorList>
    </citation>
    <scope>NUCLEOTIDE SEQUENCE</scope>
    <source>
        <strain evidence="4">9D6_DIV0238</strain>
    </source>
</reference>
<keyword evidence="5" id="KW-1185">Reference proteome</keyword>
<dbReference type="EMBL" id="NIBQ01000001">
    <property type="protein sequence ID" value="OUZ35649.1"/>
    <property type="molecule type" value="Genomic_DNA"/>
</dbReference>
<dbReference type="InterPro" id="IPR013785">
    <property type="entry name" value="Aldolase_TIM"/>
</dbReference>
<dbReference type="SUPFAM" id="SSF51445">
    <property type="entry name" value="(Trans)glycosidases"/>
    <property type="match status" value="1"/>
</dbReference>
<accession>A0A200JFI8</accession>
<dbReference type="OrthoDB" id="5809921at2"/>
<organism evidence="3">
    <name type="scientific">Candidatus Enterococcus dunnyi</name>
    <dbReference type="NCBI Taxonomy" id="1834192"/>
    <lineage>
        <taxon>Bacteria</taxon>
        <taxon>Bacillati</taxon>
        <taxon>Bacillota</taxon>
        <taxon>Bacilli</taxon>
        <taxon>Lactobacillales</taxon>
        <taxon>Enterococcaceae</taxon>
        <taxon>Enterococcus</taxon>
    </lineage>
</organism>
<reference evidence="3" key="1">
    <citation type="submission" date="2017-05" db="EMBL/GenBank/DDBJ databases">
        <title>The Genome Sequence of Enterococcus sp. 9D6_DIV0238.</title>
        <authorList>
            <consortium name="The Broad Institute Genomics Platform"/>
            <consortium name="The Broad Institute Genomic Center for Infectious Diseases"/>
            <person name="Earl A."/>
            <person name="Manson A."/>
            <person name="Schwartman J."/>
            <person name="Gilmore M."/>
            <person name="Abouelleil A."/>
            <person name="Cao P."/>
            <person name="Chapman S."/>
            <person name="Cusick C."/>
            <person name="Shea T."/>
            <person name="Young S."/>
            <person name="Neafsey D."/>
            <person name="Nusbaum C."/>
            <person name="Birren B."/>
        </authorList>
    </citation>
    <scope>NUCLEOTIDE SEQUENCE [LARGE SCALE GENOMIC DNA]</scope>
    <source>
        <strain evidence="3">9D6_DIV0238</strain>
    </source>
</reference>
<evidence type="ECO:0000259" key="2">
    <source>
        <dbReference type="Pfam" id="PF19200"/>
    </source>
</evidence>
<feature type="domain" description="6-phospho-N-acetylmuramidase C-terminal" evidence="1">
    <location>
        <begin position="252"/>
        <end position="348"/>
    </location>
</feature>
<dbReference type="Pfam" id="PF05913">
    <property type="entry name" value="MupG_C"/>
    <property type="match status" value="1"/>
</dbReference>
<reference evidence="4" key="3">
    <citation type="submission" date="2024-03" db="EMBL/GenBank/DDBJ databases">
        <title>The Genome Sequence of Enterococcus sp. DIV0238c.</title>
        <authorList>
            <consortium name="The Broad Institute Genomics Platform"/>
            <consortium name="The Broad Institute Microbial Omics Core"/>
            <consortium name="The Broad Institute Genomic Center for Infectious Diseases"/>
            <person name="Earl A."/>
            <person name="Manson A."/>
            <person name="Gilmore M."/>
            <person name="Schwartman J."/>
            <person name="Shea T."/>
            <person name="Abouelleil A."/>
            <person name="Cao P."/>
            <person name="Chapman S."/>
            <person name="Cusick C."/>
            <person name="Young S."/>
            <person name="Neafsey D."/>
            <person name="Nusbaum C."/>
            <person name="Birren B."/>
        </authorList>
    </citation>
    <scope>NUCLEOTIDE SEQUENCE</scope>
    <source>
        <strain evidence="4">9D6_DIV0238</strain>
    </source>
</reference>
<name>A0A200JFI8_9ENTE</name>
<proteinExistence type="predicted"/>
<dbReference type="SUPFAM" id="SSF50891">
    <property type="entry name" value="Cyclophilin-like"/>
    <property type="match status" value="1"/>
</dbReference>
<sequence>MYGISVFLGEDLTKEMQTYIQEMSRIGVKGIFTSLHIPEDNSELYAQRLRVLGEIASKNGMKLMVDISGEALNRAGFSFERLEEIIAIGVTGLRMDYAISNQKIAQVSHVMDVGLNASTITSKDVAELKRYEADFSNFEAWHNYYPRPETGLGSSFFSEKNEWLKASGFKVFAFAPGDDQLRGPLFMGLPTLEKHRHEHPLATMIELKERFAVDGVYIGDPMISKRTMRQLELYLSQGELFLEVIDMGSRYYSSILGEHVNRQDDARDVIRSADARFKKIDTIVPEESIVRSLGSVTIDNSEYGRYMGEIQLTKKTLPADKKVNVVARVVTEDQALIKRIAAGRKFKLLDKGTL</sequence>
<dbReference type="InterPro" id="IPR008589">
    <property type="entry name" value="MupG"/>
</dbReference>
<feature type="domain" description="6-phospho-N-acetylmuramidase N-terminal" evidence="2">
    <location>
        <begin position="2"/>
        <end position="232"/>
    </location>
</feature>
<dbReference type="Gene3D" id="2.40.100.10">
    <property type="entry name" value="Cyclophilin-like"/>
    <property type="match status" value="1"/>
</dbReference>
<dbReference type="Proteomes" id="UP000196151">
    <property type="component" value="Chromosome"/>
</dbReference>
<protein>
    <recommendedName>
        <fullName evidence="6">Outer surface protein</fullName>
    </recommendedName>
</protein>
<evidence type="ECO:0000313" key="4">
    <source>
        <dbReference type="EMBL" id="WYJ92953.1"/>
    </source>
</evidence>
<dbReference type="InterPro" id="IPR043797">
    <property type="entry name" value="MupG_N"/>
</dbReference>
<dbReference type="Gene3D" id="3.20.20.70">
    <property type="entry name" value="Aldolase class I"/>
    <property type="match status" value="1"/>
</dbReference>